<name>A0ABW5D0P1_9BACT</name>
<evidence type="ECO:0000313" key="7">
    <source>
        <dbReference type="EMBL" id="MFD2247130.1"/>
    </source>
</evidence>
<organism evidence="7 8">
    <name type="scientific">Pontibacter ruber</name>
    <dbReference type="NCBI Taxonomy" id="1343895"/>
    <lineage>
        <taxon>Bacteria</taxon>
        <taxon>Pseudomonadati</taxon>
        <taxon>Bacteroidota</taxon>
        <taxon>Cytophagia</taxon>
        <taxon>Cytophagales</taxon>
        <taxon>Hymenobacteraceae</taxon>
        <taxon>Pontibacter</taxon>
    </lineage>
</organism>
<protein>
    <submittedName>
        <fullName evidence="7">BamA/TamA family outer membrane protein</fullName>
    </submittedName>
</protein>
<evidence type="ECO:0000256" key="2">
    <source>
        <dbReference type="ARBA" id="ARBA00022452"/>
    </source>
</evidence>
<accession>A0ABW5D0P1</accession>
<dbReference type="Pfam" id="PF01103">
    <property type="entry name" value="Omp85"/>
    <property type="match status" value="1"/>
</dbReference>
<evidence type="ECO:0000256" key="5">
    <source>
        <dbReference type="SAM" id="SignalP"/>
    </source>
</evidence>
<dbReference type="Proteomes" id="UP001597374">
    <property type="component" value="Unassembled WGS sequence"/>
</dbReference>
<sequence>MVKYLAAALLLACLLPGTGLKTYAQDQEPISAQSDLDRKTVKGFIPIPVLYYTPDTRLGFGAAVLGYFKLPSKVDTSYTRLSTVRLIVDYTLNKQTDQLLDWVIFTRDEGYLLRGELRHRIYTDRFYGIGNNTSTDDEGRYAYDYVSARFAGLKKIGARTFVGPDLQVTNYYDLELDSLDENRESLLQAQRIPGYQGGLNSGLGLVFLVDSRDNVAFASSGIYLEVSGYHFGRTFGGDFNYNNFNLDFRKYFELKPNKVLAFNTSFNLNNGEIPVMRMAPAGGDRILRGYAKNRFLEDNFAGAQLEYRFPLFWRLGMAAFAGAGDVFEKPSDVTFSTLKYSVGSGLRYALNPQQKLNIRADVGYGREGVNFYIVIGEAF</sequence>
<evidence type="ECO:0000259" key="6">
    <source>
        <dbReference type="Pfam" id="PF01103"/>
    </source>
</evidence>
<comment type="subcellular location">
    <subcellularLocation>
        <location evidence="1">Membrane</location>
    </subcellularLocation>
</comment>
<keyword evidence="3" id="KW-0812">Transmembrane</keyword>
<evidence type="ECO:0000256" key="3">
    <source>
        <dbReference type="ARBA" id="ARBA00022692"/>
    </source>
</evidence>
<keyword evidence="2" id="KW-1134">Transmembrane beta strand</keyword>
<comment type="caution">
    <text evidence="7">The sequence shown here is derived from an EMBL/GenBank/DDBJ whole genome shotgun (WGS) entry which is preliminary data.</text>
</comment>
<feature type="signal peptide" evidence="5">
    <location>
        <begin position="1"/>
        <end position="24"/>
    </location>
</feature>
<reference evidence="8" key="1">
    <citation type="journal article" date="2019" name="Int. J. Syst. Evol. Microbiol.">
        <title>The Global Catalogue of Microorganisms (GCM) 10K type strain sequencing project: providing services to taxonomists for standard genome sequencing and annotation.</title>
        <authorList>
            <consortium name="The Broad Institute Genomics Platform"/>
            <consortium name="The Broad Institute Genome Sequencing Center for Infectious Disease"/>
            <person name="Wu L."/>
            <person name="Ma J."/>
        </authorList>
    </citation>
    <scope>NUCLEOTIDE SEQUENCE [LARGE SCALE GENOMIC DNA]</scope>
    <source>
        <strain evidence="8">CGMCC 4.1782</strain>
    </source>
</reference>
<dbReference type="RefSeq" id="WP_250430066.1">
    <property type="nucleotide sequence ID" value="NZ_JALPRR010000003.1"/>
</dbReference>
<keyword evidence="4" id="KW-0472">Membrane</keyword>
<dbReference type="InterPro" id="IPR039910">
    <property type="entry name" value="D15-like"/>
</dbReference>
<proteinExistence type="predicted"/>
<dbReference type="PANTHER" id="PTHR12815:SF18">
    <property type="entry name" value="SORTING AND ASSEMBLY MACHINERY COMPONENT 50 HOMOLOG"/>
    <property type="match status" value="1"/>
</dbReference>
<keyword evidence="5" id="KW-0732">Signal</keyword>
<dbReference type="EMBL" id="JBHUIM010000002">
    <property type="protein sequence ID" value="MFD2247130.1"/>
    <property type="molecule type" value="Genomic_DNA"/>
</dbReference>
<feature type="chain" id="PRO_5046282746" evidence="5">
    <location>
        <begin position="25"/>
        <end position="379"/>
    </location>
</feature>
<feature type="domain" description="Bacterial surface antigen (D15)" evidence="6">
    <location>
        <begin position="156"/>
        <end position="379"/>
    </location>
</feature>
<evidence type="ECO:0000256" key="1">
    <source>
        <dbReference type="ARBA" id="ARBA00004370"/>
    </source>
</evidence>
<dbReference type="InterPro" id="IPR000184">
    <property type="entry name" value="Bac_surfAg_D15"/>
</dbReference>
<evidence type="ECO:0000256" key="4">
    <source>
        <dbReference type="ARBA" id="ARBA00023136"/>
    </source>
</evidence>
<gene>
    <name evidence="7" type="ORF">ACFSKP_12740</name>
</gene>
<dbReference type="Gene3D" id="2.40.160.50">
    <property type="entry name" value="membrane protein fhac: a member of the omp85/tpsb transporter family"/>
    <property type="match status" value="1"/>
</dbReference>
<dbReference type="PANTHER" id="PTHR12815">
    <property type="entry name" value="SORTING AND ASSEMBLY MACHINERY SAMM50 PROTEIN FAMILY MEMBER"/>
    <property type="match status" value="1"/>
</dbReference>
<keyword evidence="8" id="KW-1185">Reference proteome</keyword>
<evidence type="ECO:0000313" key="8">
    <source>
        <dbReference type="Proteomes" id="UP001597374"/>
    </source>
</evidence>